<dbReference type="GO" id="GO:0000155">
    <property type="term" value="F:phosphorelay sensor kinase activity"/>
    <property type="evidence" value="ECO:0007669"/>
    <property type="project" value="InterPro"/>
</dbReference>
<dbReference type="CDD" id="cd00082">
    <property type="entry name" value="HisKA"/>
    <property type="match status" value="1"/>
</dbReference>
<evidence type="ECO:0000259" key="23">
    <source>
        <dbReference type="PROSITE" id="PS50894"/>
    </source>
</evidence>
<dbReference type="CDD" id="cd17546">
    <property type="entry name" value="REC_hyHK_CKI1_RcsC-like"/>
    <property type="match status" value="1"/>
</dbReference>
<dbReference type="InterPro" id="IPR005467">
    <property type="entry name" value="His_kinase_dom"/>
</dbReference>
<dbReference type="SMART" id="SM00086">
    <property type="entry name" value="PAC"/>
    <property type="match status" value="2"/>
</dbReference>
<name>A0A2N9YA49_9GAMM</name>
<dbReference type="PROSITE" id="PS50046">
    <property type="entry name" value="PHYTOCHROME_2"/>
    <property type="match status" value="1"/>
</dbReference>
<dbReference type="SMART" id="SM00387">
    <property type="entry name" value="HATPase_c"/>
    <property type="match status" value="1"/>
</dbReference>
<keyword evidence="12" id="KW-1133">Transmembrane helix</keyword>
<evidence type="ECO:0000256" key="14">
    <source>
        <dbReference type="ARBA" id="ARBA00023136"/>
    </source>
</evidence>
<dbReference type="PROSITE" id="PS50894">
    <property type="entry name" value="HPT"/>
    <property type="match status" value="1"/>
</dbReference>
<dbReference type="InterPro" id="IPR036097">
    <property type="entry name" value="HisK_dim/P_sf"/>
</dbReference>
<dbReference type="CDD" id="cd16922">
    <property type="entry name" value="HATPase_EvgS-ArcB-TorS-like"/>
    <property type="match status" value="1"/>
</dbReference>
<keyword evidence="11" id="KW-0067">ATP-binding</keyword>
<feature type="domain" description="PAS" evidence="21">
    <location>
        <begin position="451"/>
        <end position="508"/>
    </location>
</feature>
<dbReference type="Pfam" id="PF08447">
    <property type="entry name" value="PAS_3"/>
    <property type="match status" value="1"/>
</dbReference>
<keyword evidence="10" id="KW-0418">Kinase</keyword>
<evidence type="ECO:0000256" key="12">
    <source>
        <dbReference type="ARBA" id="ARBA00022989"/>
    </source>
</evidence>
<dbReference type="PANTHER" id="PTHR45339">
    <property type="entry name" value="HYBRID SIGNAL TRANSDUCTION HISTIDINE KINASE J"/>
    <property type="match status" value="1"/>
</dbReference>
<evidence type="ECO:0000256" key="5">
    <source>
        <dbReference type="ARBA" id="ARBA00022475"/>
    </source>
</evidence>
<evidence type="ECO:0000259" key="19">
    <source>
        <dbReference type="PROSITE" id="PS50109"/>
    </source>
</evidence>
<evidence type="ECO:0000256" key="3">
    <source>
        <dbReference type="ARBA" id="ARBA00006402"/>
    </source>
</evidence>
<dbReference type="Gene3D" id="3.30.450.40">
    <property type="match status" value="1"/>
</dbReference>
<dbReference type="InterPro" id="IPR013654">
    <property type="entry name" value="PAS_2"/>
</dbReference>
<evidence type="ECO:0000256" key="10">
    <source>
        <dbReference type="ARBA" id="ARBA00022777"/>
    </source>
</evidence>
<feature type="domain" description="HPt" evidence="23">
    <location>
        <begin position="1141"/>
        <end position="1234"/>
    </location>
</feature>
<keyword evidence="9" id="KW-0547">Nucleotide-binding</keyword>
<evidence type="ECO:0000256" key="8">
    <source>
        <dbReference type="ARBA" id="ARBA00022692"/>
    </source>
</evidence>
<dbReference type="Pfam" id="PF13188">
    <property type="entry name" value="PAS_8"/>
    <property type="match status" value="1"/>
</dbReference>
<evidence type="ECO:0000256" key="1">
    <source>
        <dbReference type="ARBA" id="ARBA00000085"/>
    </source>
</evidence>
<dbReference type="CDD" id="cd00130">
    <property type="entry name" value="PAS"/>
    <property type="match status" value="2"/>
</dbReference>
<evidence type="ECO:0000259" key="20">
    <source>
        <dbReference type="PROSITE" id="PS50110"/>
    </source>
</evidence>
<dbReference type="Gene3D" id="2.10.70.100">
    <property type="match status" value="1"/>
</dbReference>
<dbReference type="Gene3D" id="3.30.565.10">
    <property type="entry name" value="Histidine kinase-like ATPase, C-terminal domain"/>
    <property type="match status" value="1"/>
</dbReference>
<keyword evidence="14" id="KW-0472">Membrane</keyword>
<dbReference type="Pfam" id="PF02518">
    <property type="entry name" value="HATPase_c"/>
    <property type="match status" value="1"/>
</dbReference>
<keyword evidence="5" id="KW-1003">Cell membrane</keyword>
<dbReference type="FunFam" id="1.10.287.130:FF:000003">
    <property type="entry name" value="Histidine kinase"/>
    <property type="match status" value="1"/>
</dbReference>
<dbReference type="AlphaFoldDB" id="A0A2N9YA49"/>
<dbReference type="SUPFAM" id="SSF55874">
    <property type="entry name" value="ATPase domain of HSP90 chaperone/DNA topoisomerase II/histidine kinase"/>
    <property type="match status" value="1"/>
</dbReference>
<dbReference type="SUPFAM" id="SSF47384">
    <property type="entry name" value="Homodimeric domain of signal transducing histidine kinase"/>
    <property type="match status" value="1"/>
</dbReference>
<evidence type="ECO:0000256" key="2">
    <source>
        <dbReference type="ARBA" id="ARBA00004651"/>
    </source>
</evidence>
<sequence>MNNSYINNNKEIYTISGLQSYGVLFVLNHTNTAESLKIVQISQNIAEHLAFTPDELLNQPLSRCIPLTQLILLDAVLCLPEQLVLNNPWTFTLPVNGQQSIFNGIFEYKTQSILLLSLEPVLPRISSDFWYLGKAQAIITQLSHLHDLKNYYQTLVTVFREFTGYDHVMLYYCCSETTDAVLAESTVSPQIAFSRYQLIPSIEVLHAQPRLWMVVDKSKAVTTLTPYICPVTGELLDIQCLTLACHEPFSVAYENPMIKARLTLTLIINGKLWGMLVCQHTTPYRLSYAQRTVCETLGQAVSYHITHLQQMVQHQEALVALQRSEARLLDSQEVAQICNWDYNPLTREISWSTGIFQLLNRPPELGIPSLKQLIAYYLPEDRKQFKKVLKTVFTTGKQLALDVKVNLPSGQHYHSVTIKSVKDASGTTTRLFGTLQNITTRKKIEQASYENRDHYQAVLESLEEGLVIHNQAGNVIEANRSACQILEMSFAEIRNHHNAFALNLFHEDGSPYTQGEYPILYSLHTEKAQRGLVLGITKTTGATIKWLRVNTQPLYYENNSKPYAVFASFTDISDRKRTEEALRKSEARLLKTQQLARLGYWEWDIKTQLVEASHDLFSLFDLPDTSHAIPFKTLLAVVHPTDRGYLQSCIERPLWHEDTYTIEFRIFHRNGKLHYLQSYLHLIRDKQGEVIAIQGATQDITSHKEAEERLKKAIREAERAKSEAEQANYAKGAFLANMSHEIRTPMNGVLGMVELLLSTSLDSQQRHYLERLRTSGETLLTVINDILDFSKIEAGMLVLENIDFDLYQLIDETIDLFLLAIKNKGLKFTKILPPPFTTQLKGDPVRLRQILNNLLSNAVKFTEHGEITLNVMLLEEDEHHVLLHMEVKDTGVGISNEAGTRLFKPFSQADSTTTRKYGGTGLGLAITRRLLQMMNGEISLTSEVGKGSTVWFNLRFNKSTKPLTVSNVSLPLVPPQVIVPNDNPIHVLLAEDNKINQEVASNFLMNLGCYVTVVENGAEALSYLEKQPADIVFMDCYMPVMDGFTATQRRREYEKATQQTRLPIIALTANAMLGDREHCLAVGMDDYLSKPFNTAQLKTVLQRWLPTHFTVSPPANKLTTADNTTNLLNQTTLANLREDMQERGIDWLIDIYLNDVPVSLQQLERALNTQAHEALRSYAHKLKGSSQTIGAQKAATLCQAIEAAVKQNNFTEVRYLLTELTAVAQQTKQALEQEKQQI</sequence>
<reference evidence="25" key="1">
    <citation type="submission" date="2016-12" db="EMBL/GenBank/DDBJ databases">
        <title>Complete Genome Sequence of Beggiatoa leptomitiformis D-401.</title>
        <authorList>
            <person name="Fomenkov A."/>
            <person name="Vincze T."/>
            <person name="Grabovich M."/>
            <person name="Anton B.P."/>
            <person name="Dubinina G."/>
            <person name="Orlova M."/>
            <person name="Belousova E."/>
            <person name="Roberts R.J."/>
        </authorList>
    </citation>
    <scope>NUCLEOTIDE SEQUENCE [LARGE SCALE GENOMIC DNA]</scope>
    <source>
        <strain evidence="25">D-401</strain>
    </source>
</reference>
<evidence type="ECO:0000259" key="18">
    <source>
        <dbReference type="PROSITE" id="PS50046"/>
    </source>
</evidence>
<gene>
    <name evidence="24" type="ORF">BLE401_00580</name>
</gene>
<evidence type="ECO:0000259" key="22">
    <source>
        <dbReference type="PROSITE" id="PS50113"/>
    </source>
</evidence>
<dbReference type="PROSITE" id="PS50110">
    <property type="entry name" value="RESPONSE_REGULATORY"/>
    <property type="match status" value="1"/>
</dbReference>
<evidence type="ECO:0000256" key="11">
    <source>
        <dbReference type="ARBA" id="ARBA00022840"/>
    </source>
</evidence>
<feature type="coiled-coil region" evidence="17">
    <location>
        <begin position="700"/>
        <end position="730"/>
    </location>
</feature>
<organism evidence="24 25">
    <name type="scientific">Beggiatoa leptomitoformis</name>
    <dbReference type="NCBI Taxonomy" id="288004"/>
    <lineage>
        <taxon>Bacteria</taxon>
        <taxon>Pseudomonadati</taxon>
        <taxon>Pseudomonadota</taxon>
        <taxon>Gammaproteobacteria</taxon>
        <taxon>Thiotrichales</taxon>
        <taxon>Thiotrichaceae</taxon>
        <taxon>Beggiatoa</taxon>
    </lineage>
</organism>
<dbReference type="InterPro" id="IPR016132">
    <property type="entry name" value="Phyto_chromo_attachment"/>
</dbReference>
<dbReference type="SUPFAM" id="SSF55781">
    <property type="entry name" value="GAF domain-like"/>
    <property type="match status" value="1"/>
</dbReference>
<feature type="domain" description="PAC" evidence="22">
    <location>
        <begin position="660"/>
        <end position="712"/>
    </location>
</feature>
<keyword evidence="7" id="KW-0808">Transferase</keyword>
<dbReference type="PROSITE" id="PS50109">
    <property type="entry name" value="HIS_KIN"/>
    <property type="match status" value="1"/>
</dbReference>
<feature type="domain" description="Response regulatory" evidence="20">
    <location>
        <begin position="986"/>
        <end position="1105"/>
    </location>
</feature>
<dbReference type="InterPro" id="IPR036890">
    <property type="entry name" value="HATPase_C_sf"/>
</dbReference>
<dbReference type="NCBIfam" id="TIGR00229">
    <property type="entry name" value="sensory_box"/>
    <property type="match status" value="2"/>
</dbReference>
<evidence type="ECO:0000256" key="13">
    <source>
        <dbReference type="ARBA" id="ARBA00023012"/>
    </source>
</evidence>
<feature type="domain" description="Histidine kinase" evidence="19">
    <location>
        <begin position="737"/>
        <end position="958"/>
    </location>
</feature>
<keyword evidence="25" id="KW-1185">Reference proteome</keyword>
<evidence type="ECO:0000256" key="4">
    <source>
        <dbReference type="ARBA" id="ARBA00012438"/>
    </source>
</evidence>
<feature type="modified residue" description="4-aspartylphosphate" evidence="16">
    <location>
        <position position="1035"/>
    </location>
</feature>
<feature type="domain" description="PAC" evidence="22">
    <location>
        <begin position="530"/>
        <end position="584"/>
    </location>
</feature>
<dbReference type="PRINTS" id="PR00344">
    <property type="entry name" value="BCTRLSENSOR"/>
</dbReference>
<evidence type="ECO:0000256" key="17">
    <source>
        <dbReference type="SAM" id="Coils"/>
    </source>
</evidence>
<dbReference type="FunFam" id="3.30.565.10:FF:000010">
    <property type="entry name" value="Sensor histidine kinase RcsC"/>
    <property type="match status" value="1"/>
</dbReference>
<evidence type="ECO:0000256" key="6">
    <source>
        <dbReference type="ARBA" id="ARBA00022553"/>
    </source>
</evidence>
<dbReference type="GO" id="GO:0006355">
    <property type="term" value="P:regulation of DNA-templated transcription"/>
    <property type="evidence" value="ECO:0007669"/>
    <property type="project" value="InterPro"/>
</dbReference>
<dbReference type="EMBL" id="CP018889">
    <property type="protein sequence ID" value="AUI67337.1"/>
    <property type="molecule type" value="Genomic_DNA"/>
</dbReference>
<dbReference type="PROSITE" id="PS50113">
    <property type="entry name" value="PAC"/>
    <property type="match status" value="2"/>
</dbReference>
<dbReference type="SMART" id="SM00388">
    <property type="entry name" value="HisKA"/>
    <property type="match status" value="1"/>
</dbReference>
<protein>
    <recommendedName>
        <fullName evidence="4">histidine kinase</fullName>
        <ecNumber evidence="4">2.7.13.3</ecNumber>
    </recommendedName>
</protein>
<keyword evidence="8" id="KW-0812">Transmembrane</keyword>
<dbReference type="RefSeq" id="WP_062150131.1">
    <property type="nucleotide sequence ID" value="NZ_CP012373.2"/>
</dbReference>
<accession>A0A2N9YA49</accession>
<dbReference type="InterPro" id="IPR036641">
    <property type="entry name" value="HPT_dom_sf"/>
</dbReference>
<dbReference type="EC" id="2.7.13.3" evidence="4"/>
<dbReference type="SMART" id="SM00091">
    <property type="entry name" value="PAS"/>
    <property type="match status" value="3"/>
</dbReference>
<dbReference type="PANTHER" id="PTHR45339:SF1">
    <property type="entry name" value="HYBRID SIGNAL TRANSDUCTION HISTIDINE KINASE J"/>
    <property type="match status" value="1"/>
</dbReference>
<dbReference type="InterPro" id="IPR011006">
    <property type="entry name" value="CheY-like_superfamily"/>
</dbReference>
<keyword evidence="17" id="KW-0175">Coiled coil</keyword>
<dbReference type="SMART" id="SM00065">
    <property type="entry name" value="GAF"/>
    <property type="match status" value="1"/>
</dbReference>
<dbReference type="CDD" id="cd00088">
    <property type="entry name" value="HPT"/>
    <property type="match status" value="1"/>
</dbReference>
<dbReference type="Gene3D" id="3.30.450.20">
    <property type="entry name" value="PAS domain"/>
    <property type="match status" value="4"/>
</dbReference>
<dbReference type="Proteomes" id="UP000234271">
    <property type="component" value="Chromosome"/>
</dbReference>
<dbReference type="Gene3D" id="1.20.120.160">
    <property type="entry name" value="HPT domain"/>
    <property type="match status" value="1"/>
</dbReference>
<comment type="subcellular location">
    <subcellularLocation>
        <location evidence="2">Cell membrane</location>
        <topology evidence="2">Multi-pass membrane protein</topology>
    </subcellularLocation>
</comment>
<comment type="similarity">
    <text evidence="3">In the N-terminal section; belongs to the phytochrome family.</text>
</comment>
<evidence type="ECO:0000313" key="25">
    <source>
        <dbReference type="Proteomes" id="UP000234271"/>
    </source>
</evidence>
<dbReference type="InterPro" id="IPR013655">
    <property type="entry name" value="PAS_fold_3"/>
</dbReference>
<dbReference type="Gene3D" id="1.10.287.130">
    <property type="match status" value="1"/>
</dbReference>
<evidence type="ECO:0000256" key="15">
    <source>
        <dbReference type="PROSITE-ProRule" id="PRU00110"/>
    </source>
</evidence>
<evidence type="ECO:0000256" key="9">
    <source>
        <dbReference type="ARBA" id="ARBA00022741"/>
    </source>
</evidence>
<dbReference type="Pfam" id="PF00512">
    <property type="entry name" value="HisKA"/>
    <property type="match status" value="1"/>
</dbReference>
<dbReference type="SUPFAM" id="SSF47226">
    <property type="entry name" value="Histidine-containing phosphotransfer domain, HPT domain"/>
    <property type="match status" value="1"/>
</dbReference>
<dbReference type="Pfam" id="PF08446">
    <property type="entry name" value="PAS_2"/>
    <property type="match status" value="1"/>
</dbReference>
<evidence type="ECO:0000256" key="16">
    <source>
        <dbReference type="PROSITE-ProRule" id="PRU00169"/>
    </source>
</evidence>
<proteinExistence type="inferred from homology"/>
<dbReference type="InterPro" id="IPR003018">
    <property type="entry name" value="GAF"/>
</dbReference>
<keyword evidence="13" id="KW-0902">Two-component regulatory system</keyword>
<dbReference type="InterPro" id="IPR029016">
    <property type="entry name" value="GAF-like_dom_sf"/>
</dbReference>
<feature type="domain" description="Phytochrome chromophore attachment site" evidence="18">
    <location>
        <begin position="147"/>
        <end position="299"/>
    </location>
</feature>
<comment type="catalytic activity">
    <reaction evidence="1">
        <text>ATP + protein L-histidine = ADP + protein N-phospho-L-histidine.</text>
        <dbReference type="EC" id="2.7.13.3"/>
    </reaction>
</comment>
<dbReference type="SUPFAM" id="SSF55785">
    <property type="entry name" value="PYP-like sensor domain (PAS domain)"/>
    <property type="match status" value="4"/>
</dbReference>
<dbReference type="InterPro" id="IPR001789">
    <property type="entry name" value="Sig_transdc_resp-reg_receiver"/>
</dbReference>
<evidence type="ECO:0000256" key="7">
    <source>
        <dbReference type="ARBA" id="ARBA00022679"/>
    </source>
</evidence>
<dbReference type="InterPro" id="IPR000700">
    <property type="entry name" value="PAS-assoc_C"/>
</dbReference>
<dbReference type="InterPro" id="IPR003594">
    <property type="entry name" value="HATPase_dom"/>
</dbReference>
<dbReference type="InterPro" id="IPR001610">
    <property type="entry name" value="PAC"/>
</dbReference>
<dbReference type="InterPro" id="IPR000014">
    <property type="entry name" value="PAS"/>
</dbReference>
<dbReference type="Gene3D" id="3.40.50.2300">
    <property type="match status" value="1"/>
</dbReference>
<dbReference type="GO" id="GO:0005886">
    <property type="term" value="C:plasma membrane"/>
    <property type="evidence" value="ECO:0007669"/>
    <property type="project" value="UniProtKB-SubCell"/>
</dbReference>
<keyword evidence="6 16" id="KW-0597">Phosphoprotein</keyword>
<dbReference type="OrthoDB" id="9792854at2"/>
<dbReference type="SMART" id="SM00448">
    <property type="entry name" value="REC"/>
    <property type="match status" value="1"/>
</dbReference>
<evidence type="ECO:0000259" key="21">
    <source>
        <dbReference type="PROSITE" id="PS50112"/>
    </source>
</evidence>
<evidence type="ECO:0000313" key="24">
    <source>
        <dbReference type="EMBL" id="AUI67337.1"/>
    </source>
</evidence>
<dbReference type="InterPro" id="IPR003661">
    <property type="entry name" value="HisK_dim/P_dom"/>
</dbReference>
<dbReference type="SMART" id="SM00073">
    <property type="entry name" value="HPT"/>
    <property type="match status" value="1"/>
</dbReference>
<dbReference type="Pfam" id="PF01590">
    <property type="entry name" value="GAF"/>
    <property type="match status" value="1"/>
</dbReference>
<dbReference type="Pfam" id="PF01627">
    <property type="entry name" value="Hpt"/>
    <property type="match status" value="1"/>
</dbReference>
<dbReference type="InterPro" id="IPR004358">
    <property type="entry name" value="Sig_transdc_His_kin-like_C"/>
</dbReference>
<feature type="modified residue" description="Phosphohistidine" evidence="15">
    <location>
        <position position="1180"/>
    </location>
</feature>
<dbReference type="Pfam" id="PF00072">
    <property type="entry name" value="Response_reg"/>
    <property type="match status" value="1"/>
</dbReference>
<dbReference type="PROSITE" id="PS50112">
    <property type="entry name" value="PAS"/>
    <property type="match status" value="1"/>
</dbReference>
<dbReference type="InterPro" id="IPR008207">
    <property type="entry name" value="Sig_transdc_His_kin_Hpt_dom"/>
</dbReference>
<dbReference type="SUPFAM" id="SSF52172">
    <property type="entry name" value="CheY-like"/>
    <property type="match status" value="1"/>
</dbReference>
<dbReference type="GO" id="GO:0005524">
    <property type="term" value="F:ATP binding"/>
    <property type="evidence" value="ECO:0007669"/>
    <property type="project" value="UniProtKB-KW"/>
</dbReference>
<dbReference type="InterPro" id="IPR035965">
    <property type="entry name" value="PAS-like_dom_sf"/>
</dbReference>